<sequence>MNIKLSIEALEVLDAIDRKGSFAAAAESLFRVPSAITYTIRQLEEDLGVVLFDRSGHRAKLTDAGTELLREGRFLLRAADELQARVKRVATGIETDISIAVTDLFRVEALYPTLEKFYEQGFGTRVKVIREVFGGAWDALTTGRADIAIGAPDDGPSGGGYSTHLIGSLEFSFAVAKHHPLANLPEPLTNQQIIQYRSVSAADSSRNLPPRSAGILNGQDVLTLMDMQSKVMAQIYGLGVGYLPKPLADKHVATGELVIKKVAETKSSGNFYLAWPTCNGKALTWLIKEFSKLTLEELII</sequence>
<dbReference type="InterPro" id="IPR036388">
    <property type="entry name" value="WH-like_DNA-bd_sf"/>
</dbReference>
<comment type="similarity">
    <text evidence="1">Belongs to the LysR transcriptional regulatory family.</text>
</comment>
<dbReference type="PANTHER" id="PTHR30126">
    <property type="entry name" value="HTH-TYPE TRANSCRIPTIONAL REGULATOR"/>
    <property type="match status" value="1"/>
</dbReference>
<reference evidence="6" key="1">
    <citation type="journal article" date="2021" name="Arch. Microbiol.">
        <title>Methyloradius palustris gen. nov., sp. nov., a methanol-oxidizing bacterium isolated from snow.</title>
        <authorList>
            <person name="Miyadera T."/>
            <person name="Kojima H."/>
            <person name="Fukui M."/>
        </authorList>
    </citation>
    <scope>NUCLEOTIDE SEQUENCE</scope>
    <source>
        <strain evidence="6">Zm11</strain>
    </source>
</reference>
<dbReference type="KEGG" id="mpau:ZMTM_09020"/>
<organism evidence="6 7">
    <name type="scientific">Methyloradius palustris</name>
    <dbReference type="NCBI Taxonomy" id="2778876"/>
    <lineage>
        <taxon>Bacteria</taxon>
        <taxon>Pseudomonadati</taxon>
        <taxon>Pseudomonadota</taxon>
        <taxon>Betaproteobacteria</taxon>
        <taxon>Nitrosomonadales</taxon>
        <taxon>Methylophilaceae</taxon>
        <taxon>Methyloradius</taxon>
    </lineage>
</organism>
<dbReference type="Pfam" id="PF00126">
    <property type="entry name" value="HTH_1"/>
    <property type="match status" value="1"/>
</dbReference>
<evidence type="ECO:0000313" key="6">
    <source>
        <dbReference type="EMBL" id="BCM24643.1"/>
    </source>
</evidence>
<evidence type="ECO:0000313" key="7">
    <source>
        <dbReference type="Proteomes" id="UP000826722"/>
    </source>
</evidence>
<gene>
    <name evidence="6" type="ORF">ZMTM_09020</name>
</gene>
<keyword evidence="2" id="KW-0805">Transcription regulation</keyword>
<evidence type="ECO:0000256" key="2">
    <source>
        <dbReference type="ARBA" id="ARBA00023015"/>
    </source>
</evidence>
<dbReference type="RefSeq" id="WP_221765149.1">
    <property type="nucleotide sequence ID" value="NZ_AP024110.1"/>
</dbReference>
<dbReference type="EMBL" id="AP024110">
    <property type="protein sequence ID" value="BCM24643.1"/>
    <property type="molecule type" value="Genomic_DNA"/>
</dbReference>
<dbReference type="Gene3D" id="3.40.190.290">
    <property type="match status" value="1"/>
</dbReference>
<dbReference type="InterPro" id="IPR036390">
    <property type="entry name" value="WH_DNA-bd_sf"/>
</dbReference>
<keyword evidence="3" id="KW-0238">DNA-binding</keyword>
<evidence type="ECO:0000259" key="5">
    <source>
        <dbReference type="PROSITE" id="PS50931"/>
    </source>
</evidence>
<feature type="domain" description="HTH lysR-type" evidence="5">
    <location>
        <begin position="5"/>
        <end position="62"/>
    </location>
</feature>
<evidence type="ECO:0000256" key="1">
    <source>
        <dbReference type="ARBA" id="ARBA00009437"/>
    </source>
</evidence>
<dbReference type="SUPFAM" id="SSF53850">
    <property type="entry name" value="Periplasmic binding protein-like II"/>
    <property type="match status" value="1"/>
</dbReference>
<dbReference type="InterPro" id="IPR000847">
    <property type="entry name" value="LysR_HTH_N"/>
</dbReference>
<evidence type="ECO:0000256" key="3">
    <source>
        <dbReference type="ARBA" id="ARBA00023125"/>
    </source>
</evidence>
<dbReference type="PANTHER" id="PTHR30126:SF4">
    <property type="entry name" value="LYSR FAMILY TRANSCRIPTIONAL REGULATOR"/>
    <property type="match status" value="1"/>
</dbReference>
<dbReference type="InterPro" id="IPR005119">
    <property type="entry name" value="LysR_subst-bd"/>
</dbReference>
<protein>
    <submittedName>
        <fullName evidence="6">Transcriptional regulator</fullName>
    </submittedName>
</protein>
<keyword evidence="7" id="KW-1185">Reference proteome</keyword>
<dbReference type="PROSITE" id="PS50931">
    <property type="entry name" value="HTH_LYSR"/>
    <property type="match status" value="1"/>
</dbReference>
<dbReference type="Gene3D" id="1.10.10.10">
    <property type="entry name" value="Winged helix-like DNA-binding domain superfamily/Winged helix DNA-binding domain"/>
    <property type="match status" value="1"/>
</dbReference>
<evidence type="ECO:0000256" key="4">
    <source>
        <dbReference type="ARBA" id="ARBA00023163"/>
    </source>
</evidence>
<name>A0A8D5K0D7_9PROT</name>
<dbReference type="AlphaFoldDB" id="A0A8D5K0D7"/>
<dbReference type="GO" id="GO:0003700">
    <property type="term" value="F:DNA-binding transcription factor activity"/>
    <property type="evidence" value="ECO:0007669"/>
    <property type="project" value="InterPro"/>
</dbReference>
<proteinExistence type="inferred from homology"/>
<dbReference type="SUPFAM" id="SSF46785">
    <property type="entry name" value="Winged helix' DNA-binding domain"/>
    <property type="match status" value="1"/>
</dbReference>
<dbReference type="Pfam" id="PF03466">
    <property type="entry name" value="LysR_substrate"/>
    <property type="match status" value="1"/>
</dbReference>
<accession>A0A8D5K0D7</accession>
<keyword evidence="4" id="KW-0804">Transcription</keyword>
<dbReference type="Proteomes" id="UP000826722">
    <property type="component" value="Chromosome"/>
</dbReference>
<dbReference type="GO" id="GO:0000976">
    <property type="term" value="F:transcription cis-regulatory region binding"/>
    <property type="evidence" value="ECO:0007669"/>
    <property type="project" value="TreeGrafter"/>
</dbReference>